<dbReference type="SUPFAM" id="SSF158499">
    <property type="entry name" value="DnaD domain-like"/>
    <property type="match status" value="1"/>
</dbReference>
<dbReference type="Gene3D" id="1.10.10.630">
    <property type="entry name" value="DnaD domain-like"/>
    <property type="match status" value="1"/>
</dbReference>
<comment type="caution">
    <text evidence="6">The sequence shown here is derived from an EMBL/GenBank/DDBJ whole genome shotgun (WGS) entry which is preliminary data.</text>
</comment>
<dbReference type="Proteomes" id="UP000600220">
    <property type="component" value="Unassembled WGS sequence"/>
</dbReference>
<dbReference type="PANTHER" id="PTHR37293:SF6">
    <property type="entry name" value="DNA REPLICATION PROTEIN DNAD"/>
    <property type="match status" value="1"/>
</dbReference>
<dbReference type="Gene3D" id="1.10.10.10">
    <property type="entry name" value="Winged helix-like DNA-binding domain superfamily/Winged helix DNA-binding domain"/>
    <property type="match status" value="1"/>
</dbReference>
<feature type="domain" description="DnaD N-terminal" evidence="4">
    <location>
        <begin position="17"/>
        <end position="109"/>
    </location>
</feature>
<keyword evidence="8" id="KW-1185">Reference proteome</keyword>
<organism evidence="6 7">
    <name type="scientific">Staphylococcus pseudintermedius</name>
    <dbReference type="NCBI Taxonomy" id="283734"/>
    <lineage>
        <taxon>Bacteria</taxon>
        <taxon>Bacillati</taxon>
        <taxon>Bacillota</taxon>
        <taxon>Bacilli</taxon>
        <taxon>Bacillales</taxon>
        <taxon>Staphylococcaceae</taxon>
        <taxon>Staphylococcus</taxon>
        <taxon>Staphylococcus intermedius group</taxon>
    </lineage>
</organism>
<dbReference type="eggNOG" id="COG3935">
    <property type="taxonomic scope" value="Bacteria"/>
</dbReference>
<gene>
    <name evidence="6" type="ORF">DD902_08335</name>
    <name evidence="5" type="ORF">EGV54_01035</name>
</gene>
<dbReference type="Pfam" id="PF07261">
    <property type="entry name" value="DnaB_2"/>
    <property type="match status" value="1"/>
</dbReference>
<evidence type="ECO:0000256" key="1">
    <source>
        <dbReference type="ARBA" id="ARBA00093462"/>
    </source>
</evidence>
<evidence type="ECO:0000313" key="7">
    <source>
        <dbReference type="Proteomes" id="UP000246800"/>
    </source>
</evidence>
<dbReference type="InterPro" id="IPR036388">
    <property type="entry name" value="WH-like_DNA-bd_sf"/>
</dbReference>
<sequence length="230" mass="26765">MNQRELQIRPVVIRFELLEHYQELGLNENDLVILIKILYAYESSNEQPSIDVLKKGTTMQSSEVTAIIQKLIQLGLLAMRVEKNNEGKFTEYINLDGFYEQLASIFKQIETSKETTSEEEAFKMVFKKIETAFGRALSPLEIEHLNQWIDVDHYAIELIDAAIDEALAHQKTSLKYIDRILLNWQKNNVSTVKDAQPIRAKFKKQPQQPTQKTEHIPKFNWLKGENPFDK</sequence>
<reference evidence="6 7" key="1">
    <citation type="journal article" date="2018" name="Vet. Microbiol.">
        <title>Clonal diversity and geographic distribution of methicillin-resistant Staphylococcus pseudintermedius from Australian animals: Discovery of novel sequence types.</title>
        <authorList>
            <person name="Worthing K.A."/>
            <person name="Abraham S."/>
            <person name="Coombs G.W."/>
            <person name="Pang S."/>
            <person name="Saputra S."/>
            <person name="Jordan D."/>
            <person name="Trott D.J."/>
            <person name="Norris J.M."/>
        </authorList>
    </citation>
    <scope>NUCLEOTIDE SEQUENCE [LARGE SCALE GENOMIC DNA]</scope>
    <source>
        <strain evidence="6 7">ST525 1</strain>
    </source>
</reference>
<dbReference type="InterPro" id="IPR053162">
    <property type="entry name" value="DnaD"/>
</dbReference>
<dbReference type="InterPro" id="IPR034829">
    <property type="entry name" value="DnaD-like_sf"/>
</dbReference>
<feature type="domain" description="DnaB/C C-terminal" evidence="3">
    <location>
        <begin position="126"/>
        <end position="196"/>
    </location>
</feature>
<dbReference type="NCBIfam" id="TIGR01446">
    <property type="entry name" value="DnaD_dom"/>
    <property type="match status" value="1"/>
</dbReference>
<accession>A0A166P5R1</accession>
<evidence type="ECO:0000256" key="2">
    <source>
        <dbReference type="SAM" id="MobiDB-lite"/>
    </source>
</evidence>
<dbReference type="AlphaFoldDB" id="A0A166P5R1"/>
<feature type="region of interest" description="Disordered" evidence="2">
    <location>
        <begin position="201"/>
        <end position="230"/>
    </location>
</feature>
<evidence type="ECO:0000313" key="6">
    <source>
        <dbReference type="EMBL" id="PWZ74440.1"/>
    </source>
</evidence>
<dbReference type="PANTHER" id="PTHR37293">
    <property type="entry name" value="PHAGE REPLICATION PROTEIN-RELATED"/>
    <property type="match status" value="1"/>
</dbReference>
<dbReference type="RefSeq" id="WP_014613903.1">
    <property type="nucleotide sequence ID" value="NZ_AP019372.1"/>
</dbReference>
<name>A0A166P5R1_STAPS</name>
<evidence type="ECO:0000259" key="3">
    <source>
        <dbReference type="Pfam" id="PF07261"/>
    </source>
</evidence>
<evidence type="ECO:0000259" key="4">
    <source>
        <dbReference type="Pfam" id="PF21984"/>
    </source>
</evidence>
<reference evidence="5 8" key="2">
    <citation type="submission" date="2018-11" db="EMBL/GenBank/DDBJ databases">
        <authorList>
            <consortium name="Veterinary Laboratory Investigation and Response Network"/>
        </authorList>
    </citation>
    <scope>NUCLEOTIDE SEQUENCE [LARGE SCALE GENOMIC DNA]</scope>
    <source>
        <strain evidence="5 8">SPSE-18-VL-LA-PA-Ryan-0021</strain>
    </source>
</reference>
<dbReference type="EMBL" id="QEIT01000037">
    <property type="protein sequence ID" value="PWZ74440.1"/>
    <property type="molecule type" value="Genomic_DNA"/>
</dbReference>
<dbReference type="InterPro" id="IPR006343">
    <property type="entry name" value="DnaB/C_C"/>
</dbReference>
<dbReference type="InterPro" id="IPR053843">
    <property type="entry name" value="DnaD_N"/>
</dbReference>
<evidence type="ECO:0000313" key="8">
    <source>
        <dbReference type="Proteomes" id="UP000600220"/>
    </source>
</evidence>
<dbReference type="Pfam" id="PF21984">
    <property type="entry name" value="DnaD_N"/>
    <property type="match status" value="1"/>
</dbReference>
<dbReference type="Proteomes" id="UP000246800">
    <property type="component" value="Unassembled WGS sequence"/>
</dbReference>
<comment type="similarity">
    <text evidence="1">Belongs to the DnaB/DnaD family.</text>
</comment>
<dbReference type="OMA" id="GKTNWNY"/>
<evidence type="ECO:0000313" key="5">
    <source>
        <dbReference type="EMBL" id="EGQ4383684.1"/>
    </source>
</evidence>
<dbReference type="EMBL" id="AAXKXX010000001">
    <property type="protein sequence ID" value="EGQ4383684.1"/>
    <property type="molecule type" value="Genomic_DNA"/>
</dbReference>
<proteinExistence type="inferred from homology"/>
<protein>
    <submittedName>
        <fullName evidence="6">DnaD domain protein</fullName>
    </submittedName>
</protein>